<evidence type="ECO:0000256" key="3">
    <source>
        <dbReference type="PROSITE-ProRule" id="PRU00023"/>
    </source>
</evidence>
<name>A0ABD2WUB6_9HYME</name>
<feature type="repeat" description="ANK" evidence="3">
    <location>
        <begin position="248"/>
        <end position="280"/>
    </location>
</feature>
<evidence type="ECO:0000256" key="2">
    <source>
        <dbReference type="ARBA" id="ARBA00023043"/>
    </source>
</evidence>
<keyword evidence="1" id="KW-0677">Repeat</keyword>
<sequence>MYNCSDIEQLKSLREGGVNWESGKERMAFFSKLNTLIFNWKDPLPDVREIFRPRDIDQLIIESMKCVKKPGFIRWPFITVVKFLIKTGYEDEPELDEDGKVILLRTTPLHYAARDVLLFGFAIGHLFRIYHKFDANYASESGLTHLHVACMFKSCERFVKDFLDHRQDSNLPWGENGKTPLHLVAQWGEKEIIHFLLMRGADPQLTNAKGETALHDVCKRGRDDLVELFLKVNKQFSKSIDINAVDNSGRTPMLVALNRRDKKSALLLLKRGAKPNAADEMGSTALHLMCRRSYDSASIEEILDAMAGDCPVNARDLKGRTALHYAVYQGDEDVIELLLRRGVDPNTPDNEGSTAMHCISRRRLPAEDLAKTLLRVCGEIDRVVQIDFRDKRRRTPLEWAVANQQPQLVERLLQLDDDPSGFKFPSYTHFDQCFEWHMKRRVGLHRLKIASGVLACLERLEKHGYALKPNDARTIVTLFNRNALVHRLSVNAAILHFDSSVGFATMAKVTMVRPNLTLHELMYLQEEEVAKKGVTYATYFNLAESEKLWRLPTGPLFEACDRHLCEEVVKRFYRRVRDEFPELEDLVRDALTPRAIKPFWE</sequence>
<evidence type="ECO:0000256" key="1">
    <source>
        <dbReference type="ARBA" id="ARBA00022737"/>
    </source>
</evidence>
<accession>A0ABD2WUB6</accession>
<dbReference type="Proteomes" id="UP001627154">
    <property type="component" value="Unassembled WGS sequence"/>
</dbReference>
<dbReference type="PRINTS" id="PR01415">
    <property type="entry name" value="ANKYRIN"/>
</dbReference>
<protein>
    <submittedName>
        <fullName evidence="4">Uncharacterized protein</fullName>
    </submittedName>
</protein>
<dbReference type="SUPFAM" id="SSF48403">
    <property type="entry name" value="Ankyrin repeat"/>
    <property type="match status" value="1"/>
</dbReference>
<dbReference type="PANTHER" id="PTHR24124:SF14">
    <property type="entry name" value="CHROMOSOME UNDETERMINED SCAFFOLD_25, WHOLE GENOME SHOTGUN SEQUENCE"/>
    <property type="match status" value="1"/>
</dbReference>
<dbReference type="EMBL" id="JBJJXI010000074">
    <property type="protein sequence ID" value="KAL3396153.1"/>
    <property type="molecule type" value="Genomic_DNA"/>
</dbReference>
<dbReference type="PROSITE" id="PS50088">
    <property type="entry name" value="ANK_REPEAT"/>
    <property type="match status" value="3"/>
</dbReference>
<comment type="caution">
    <text evidence="4">The sequence shown here is derived from an EMBL/GenBank/DDBJ whole genome shotgun (WGS) entry which is preliminary data.</text>
</comment>
<evidence type="ECO:0000313" key="4">
    <source>
        <dbReference type="EMBL" id="KAL3396153.1"/>
    </source>
</evidence>
<dbReference type="InterPro" id="IPR002110">
    <property type="entry name" value="Ankyrin_rpt"/>
</dbReference>
<reference evidence="4 5" key="1">
    <citation type="journal article" date="2024" name="bioRxiv">
        <title>A reference genome for Trichogramma kaykai: A tiny desert-dwelling parasitoid wasp with competing sex-ratio distorters.</title>
        <authorList>
            <person name="Culotta J."/>
            <person name="Lindsey A.R."/>
        </authorList>
    </citation>
    <scope>NUCLEOTIDE SEQUENCE [LARGE SCALE GENOMIC DNA]</scope>
    <source>
        <strain evidence="4 5">KSX58</strain>
    </source>
</reference>
<proteinExistence type="predicted"/>
<feature type="repeat" description="ANK" evidence="3">
    <location>
        <begin position="318"/>
        <end position="350"/>
    </location>
</feature>
<keyword evidence="2 3" id="KW-0040">ANK repeat</keyword>
<gene>
    <name evidence="4" type="ORF">TKK_010018</name>
</gene>
<dbReference type="SMART" id="SM00248">
    <property type="entry name" value="ANK"/>
    <property type="match status" value="8"/>
</dbReference>
<dbReference type="PANTHER" id="PTHR24124">
    <property type="entry name" value="ANKYRIN REPEAT FAMILY A"/>
    <property type="match status" value="1"/>
</dbReference>
<dbReference type="InterPro" id="IPR036770">
    <property type="entry name" value="Ankyrin_rpt-contain_sf"/>
</dbReference>
<evidence type="ECO:0000313" key="5">
    <source>
        <dbReference type="Proteomes" id="UP001627154"/>
    </source>
</evidence>
<dbReference type="Gene3D" id="1.25.40.20">
    <property type="entry name" value="Ankyrin repeat-containing domain"/>
    <property type="match status" value="2"/>
</dbReference>
<feature type="repeat" description="ANK" evidence="3">
    <location>
        <begin position="176"/>
        <end position="208"/>
    </location>
</feature>
<dbReference type="Pfam" id="PF12796">
    <property type="entry name" value="Ank_2"/>
    <property type="match status" value="2"/>
</dbReference>
<organism evidence="4 5">
    <name type="scientific">Trichogramma kaykai</name>
    <dbReference type="NCBI Taxonomy" id="54128"/>
    <lineage>
        <taxon>Eukaryota</taxon>
        <taxon>Metazoa</taxon>
        <taxon>Ecdysozoa</taxon>
        <taxon>Arthropoda</taxon>
        <taxon>Hexapoda</taxon>
        <taxon>Insecta</taxon>
        <taxon>Pterygota</taxon>
        <taxon>Neoptera</taxon>
        <taxon>Endopterygota</taxon>
        <taxon>Hymenoptera</taxon>
        <taxon>Apocrita</taxon>
        <taxon>Proctotrupomorpha</taxon>
        <taxon>Chalcidoidea</taxon>
        <taxon>Trichogrammatidae</taxon>
        <taxon>Trichogramma</taxon>
    </lineage>
</organism>
<keyword evidence="5" id="KW-1185">Reference proteome</keyword>
<dbReference type="AlphaFoldDB" id="A0ABD2WUB6"/>
<dbReference type="PROSITE" id="PS50297">
    <property type="entry name" value="ANK_REP_REGION"/>
    <property type="match status" value="3"/>
</dbReference>